<evidence type="ECO:0000256" key="3">
    <source>
        <dbReference type="ARBA" id="ARBA00022840"/>
    </source>
</evidence>
<evidence type="ECO:0000256" key="4">
    <source>
        <dbReference type="SAM" id="MobiDB-lite"/>
    </source>
</evidence>
<dbReference type="SMART" id="SM00490">
    <property type="entry name" value="HELICc"/>
    <property type="match status" value="1"/>
</dbReference>
<dbReference type="AlphaFoldDB" id="A0A0D7AEQ7"/>
<dbReference type="PROSITE" id="PS51194">
    <property type="entry name" value="HELICASE_CTER"/>
    <property type="match status" value="1"/>
</dbReference>
<evidence type="ECO:0000256" key="1">
    <source>
        <dbReference type="ARBA" id="ARBA00022741"/>
    </source>
</evidence>
<sequence>MTAKTAEKALRELMGGSMNDAESEDHIEIDMSEAVVPGLRDHIRLLPHQVISRRWMKEREDASEKRYGGILADDMGLGKTVQMIVRIVGGPPHKSDIKDGWSGSTLVVCPLALVEQWAAEVKDKAIDMKVVVHHGPKRTNNPAEFRKAHVIVTTYDVVKSEYEAFLSTAKNEGNGKVKSSKSSTLLRPAGISSSDDDSDNHLNRRLATKSSKAAKCALFRVKWWRVALDEAHNIKNHTTKGAVACCALEARMRWCLTGTPMQNSVIELFSLLKFLRIKPLNQIETFKEQIEKPLKSGHGAKRAMQRLQVVLRRVMLRRRKDQTLNGKVLIELPQRNVDIVKCPFDANEQAFYDQLEDKMSDQVKKLMAEQQTGGRNAYISVLLLLLRLRQACDHPSLVSGDYKADLDAIDTKAPSKSQDDDADDLVAAFGQLGVAKKCAICMTELTADNVDRLDNTHCSGCEVIVHVRSAGDRPSSAKIRTILKLLRDTEKRSNGEEKTIIFSQFTSMLNLIEPFLREEGISFVRYDGSMSRDMREESLRKIREKESIRVILISFKAGSTGLNLTACNNVILVDLWWNPALEEQAFDRTHRYGQKRDVNIHKLTIEGTVEDRILALQERKRELARAALSGDKVKMNLGMDDLLALFRPGAHDDDEEED</sequence>
<dbReference type="GO" id="GO:0016787">
    <property type="term" value="F:hydrolase activity"/>
    <property type="evidence" value="ECO:0007669"/>
    <property type="project" value="UniProtKB-KW"/>
</dbReference>
<dbReference type="PANTHER" id="PTHR45626:SF14">
    <property type="entry name" value="ATP-DEPENDENT DNA HELICASE (EUROFUNG)"/>
    <property type="match status" value="1"/>
</dbReference>
<dbReference type="Proteomes" id="UP000054144">
    <property type="component" value="Unassembled WGS sequence"/>
</dbReference>
<feature type="domain" description="Helicase ATP-binding" evidence="5">
    <location>
        <begin position="60"/>
        <end position="278"/>
    </location>
</feature>
<dbReference type="Gene3D" id="3.40.50.10810">
    <property type="entry name" value="Tandem AAA-ATPase domain"/>
    <property type="match status" value="2"/>
</dbReference>
<evidence type="ECO:0000259" key="6">
    <source>
        <dbReference type="PROSITE" id="PS51194"/>
    </source>
</evidence>
<organism evidence="7 8">
    <name type="scientific">Fistulina hepatica ATCC 64428</name>
    <dbReference type="NCBI Taxonomy" id="1128425"/>
    <lineage>
        <taxon>Eukaryota</taxon>
        <taxon>Fungi</taxon>
        <taxon>Dikarya</taxon>
        <taxon>Basidiomycota</taxon>
        <taxon>Agaricomycotina</taxon>
        <taxon>Agaricomycetes</taxon>
        <taxon>Agaricomycetidae</taxon>
        <taxon>Agaricales</taxon>
        <taxon>Fistulinaceae</taxon>
        <taxon>Fistulina</taxon>
    </lineage>
</organism>
<dbReference type="CDD" id="cd18008">
    <property type="entry name" value="DEXDc_SHPRH-like"/>
    <property type="match status" value="1"/>
</dbReference>
<gene>
    <name evidence="7" type="ORF">FISHEDRAFT_40909</name>
</gene>
<dbReference type="OrthoDB" id="423559at2759"/>
<dbReference type="InterPro" id="IPR027417">
    <property type="entry name" value="P-loop_NTPase"/>
</dbReference>
<dbReference type="GO" id="GO:0005524">
    <property type="term" value="F:ATP binding"/>
    <property type="evidence" value="ECO:0007669"/>
    <property type="project" value="UniProtKB-KW"/>
</dbReference>
<dbReference type="InterPro" id="IPR001650">
    <property type="entry name" value="Helicase_C-like"/>
</dbReference>
<dbReference type="InterPro" id="IPR049730">
    <property type="entry name" value="SNF2/RAD54-like_C"/>
</dbReference>
<name>A0A0D7AEQ7_9AGAR</name>
<protein>
    <submittedName>
        <fullName evidence="7">Uncharacterized protein</fullName>
    </submittedName>
</protein>
<dbReference type="SUPFAM" id="SSF52540">
    <property type="entry name" value="P-loop containing nucleoside triphosphate hydrolases"/>
    <property type="match status" value="2"/>
</dbReference>
<dbReference type="GO" id="GO:0005634">
    <property type="term" value="C:nucleus"/>
    <property type="evidence" value="ECO:0007669"/>
    <property type="project" value="TreeGrafter"/>
</dbReference>
<feature type="domain" description="Helicase C-terminal" evidence="6">
    <location>
        <begin position="481"/>
        <end position="643"/>
    </location>
</feature>
<dbReference type="PANTHER" id="PTHR45626">
    <property type="entry name" value="TRANSCRIPTION TERMINATION FACTOR 2-RELATED"/>
    <property type="match status" value="1"/>
</dbReference>
<dbReference type="GO" id="GO:0008094">
    <property type="term" value="F:ATP-dependent activity, acting on DNA"/>
    <property type="evidence" value="ECO:0007669"/>
    <property type="project" value="TreeGrafter"/>
</dbReference>
<dbReference type="InterPro" id="IPR014001">
    <property type="entry name" value="Helicase_ATP-bd"/>
</dbReference>
<dbReference type="InterPro" id="IPR000330">
    <property type="entry name" value="SNF2_N"/>
</dbReference>
<keyword evidence="8" id="KW-1185">Reference proteome</keyword>
<evidence type="ECO:0000259" key="5">
    <source>
        <dbReference type="PROSITE" id="PS51192"/>
    </source>
</evidence>
<dbReference type="InterPro" id="IPR038718">
    <property type="entry name" value="SNF2-like_sf"/>
</dbReference>
<keyword evidence="1" id="KW-0547">Nucleotide-binding</keyword>
<evidence type="ECO:0000256" key="2">
    <source>
        <dbReference type="ARBA" id="ARBA00022801"/>
    </source>
</evidence>
<evidence type="ECO:0000313" key="7">
    <source>
        <dbReference type="EMBL" id="KIY49841.1"/>
    </source>
</evidence>
<keyword evidence="3" id="KW-0067">ATP-binding</keyword>
<dbReference type="EMBL" id="KN881721">
    <property type="protein sequence ID" value="KIY49841.1"/>
    <property type="molecule type" value="Genomic_DNA"/>
</dbReference>
<dbReference type="Pfam" id="PF00176">
    <property type="entry name" value="SNF2-rel_dom"/>
    <property type="match status" value="1"/>
</dbReference>
<reference evidence="7 8" key="1">
    <citation type="journal article" date="2015" name="Fungal Genet. Biol.">
        <title>Evolution of novel wood decay mechanisms in Agaricales revealed by the genome sequences of Fistulina hepatica and Cylindrobasidium torrendii.</title>
        <authorList>
            <person name="Floudas D."/>
            <person name="Held B.W."/>
            <person name="Riley R."/>
            <person name="Nagy L.G."/>
            <person name="Koehler G."/>
            <person name="Ransdell A.S."/>
            <person name="Younus H."/>
            <person name="Chow J."/>
            <person name="Chiniquy J."/>
            <person name="Lipzen A."/>
            <person name="Tritt A."/>
            <person name="Sun H."/>
            <person name="Haridas S."/>
            <person name="LaButti K."/>
            <person name="Ohm R.A."/>
            <person name="Kues U."/>
            <person name="Blanchette R.A."/>
            <person name="Grigoriev I.V."/>
            <person name="Minto R.E."/>
            <person name="Hibbett D.S."/>
        </authorList>
    </citation>
    <scope>NUCLEOTIDE SEQUENCE [LARGE SCALE GENOMIC DNA]</scope>
    <source>
        <strain evidence="7 8">ATCC 64428</strain>
    </source>
</reference>
<dbReference type="PROSITE" id="PS51192">
    <property type="entry name" value="HELICASE_ATP_BIND_1"/>
    <property type="match status" value="1"/>
</dbReference>
<dbReference type="InterPro" id="IPR050628">
    <property type="entry name" value="SNF2_RAD54_helicase_TF"/>
</dbReference>
<dbReference type="Pfam" id="PF00271">
    <property type="entry name" value="Helicase_C"/>
    <property type="match status" value="1"/>
</dbReference>
<accession>A0A0D7AEQ7</accession>
<evidence type="ECO:0000313" key="8">
    <source>
        <dbReference type="Proteomes" id="UP000054144"/>
    </source>
</evidence>
<dbReference type="SMART" id="SM00487">
    <property type="entry name" value="DEXDc"/>
    <property type="match status" value="1"/>
</dbReference>
<dbReference type="Gene3D" id="3.40.50.300">
    <property type="entry name" value="P-loop containing nucleotide triphosphate hydrolases"/>
    <property type="match status" value="1"/>
</dbReference>
<feature type="region of interest" description="Disordered" evidence="4">
    <location>
        <begin position="172"/>
        <end position="202"/>
    </location>
</feature>
<dbReference type="GO" id="GO:0006281">
    <property type="term" value="P:DNA repair"/>
    <property type="evidence" value="ECO:0007669"/>
    <property type="project" value="TreeGrafter"/>
</dbReference>
<proteinExistence type="predicted"/>
<dbReference type="CDD" id="cd18793">
    <property type="entry name" value="SF2_C_SNF"/>
    <property type="match status" value="1"/>
</dbReference>
<keyword evidence="2" id="KW-0378">Hydrolase</keyword>